<keyword evidence="2" id="KW-1185">Reference proteome</keyword>
<dbReference type="AlphaFoldDB" id="A0A4Z1TDC7"/>
<name>A0A4Z1TDC7_GIAMU</name>
<protein>
    <submittedName>
        <fullName evidence="1">Uncharacterized protein</fullName>
    </submittedName>
</protein>
<gene>
    <name evidence="1" type="ORF">GMRT_12302</name>
</gene>
<comment type="caution">
    <text evidence="1">The sequence shown here is derived from an EMBL/GenBank/DDBJ whole genome shotgun (WGS) entry which is preliminary data.</text>
</comment>
<dbReference type="VEuPathDB" id="GiardiaDB:GMRT_12302"/>
<proteinExistence type="predicted"/>
<evidence type="ECO:0000313" key="1">
    <source>
        <dbReference type="EMBL" id="TNJ30541.1"/>
    </source>
</evidence>
<accession>A0A4Z1TDC7</accession>
<dbReference type="EMBL" id="VDLU01000001">
    <property type="protein sequence ID" value="TNJ30541.1"/>
    <property type="molecule type" value="Genomic_DNA"/>
</dbReference>
<organism evidence="1 2">
    <name type="scientific">Giardia muris</name>
    <dbReference type="NCBI Taxonomy" id="5742"/>
    <lineage>
        <taxon>Eukaryota</taxon>
        <taxon>Metamonada</taxon>
        <taxon>Diplomonadida</taxon>
        <taxon>Hexamitidae</taxon>
        <taxon>Giardiinae</taxon>
        <taxon>Giardia</taxon>
    </lineage>
</organism>
<dbReference type="Proteomes" id="UP000315496">
    <property type="component" value="Chromosome 1"/>
</dbReference>
<sequence>MRATWPVRGVARDPSGVLVEVLDIEDARKIIDLLDTGPFEENLLFPKRLHLEDVETLVPVTDIITSSFLDRLQRPSFITSYLNYLYLSHSNNILPLKRVIMNDEQLSLNTLDVQRLRIDAALLLRQLPRPRPYPPGSDQYLIHLCIQNILTALSQITSMSSLRRHVSHPNTFGISEQTGRPLITTINLLTHAQEVIGGPEEIFRESFAPLYVGSSYISSLSFQENMELCPIHFLAALNAFGMLVWYIAASALSKFILARSFAINLREATLYQVRMHHRKQVHSVKAEIVRIRGVQKKTANIITQIEESLSLFPNTTTSLKQSMKEIARNIVQRREESLHRKRQWSAAMYESRLASERAQVQMLHLTMVLEELKMTHAKLLTEKDRRTKINKDQKKELQSIREGYDAHTQQLLRHSKRATLLTTVIETETTHHTRQVLRHQANQKRTAETLTADLINIDLDIGRRIFETTPSDVSRCILSFISVLSQQLNLTSLETDHDRERLLSSIRKNLKSLETMAMTLRHLQVEKPLTVLVGRVRRSNLPIDCDMTTFIPPSHKATLAERLDWISALDTCLEACMTHLSRTQKKRDPTSLRVEVDIDTGIEVETDPSTLLDTSGGVSNDAIKPQIFFLPHTKQPLRFRETPNTASASLSTAETPCIEKEKGISRPTVHWRIGSTEMISSEESITEQEQVTNVSPTSIPTALGTIPLTSTSDIEEKEKGKELMEDKKTTNLTFLGRPVYWDPEYPQARRYGTLYEHLLTSCFFLCS</sequence>
<reference evidence="1 2" key="1">
    <citation type="submission" date="2019-05" db="EMBL/GenBank/DDBJ databases">
        <title>The compact genome of Giardia muris reveals important steps in the evolution of intestinal protozoan parasites.</title>
        <authorList>
            <person name="Xu F."/>
            <person name="Jimenez-Gonzalez A."/>
            <person name="Einarsson E."/>
            <person name="Astvaldsson A."/>
            <person name="Peirasmaki D."/>
            <person name="Eckmann L."/>
            <person name="Andersson J.O."/>
            <person name="Svard S.G."/>
            <person name="Jerlstrom-Hultqvist J."/>
        </authorList>
    </citation>
    <scope>NUCLEOTIDE SEQUENCE [LARGE SCALE GENOMIC DNA]</scope>
    <source>
        <strain evidence="1 2">Roberts-Thomson</strain>
    </source>
</reference>
<evidence type="ECO:0000313" key="2">
    <source>
        <dbReference type="Proteomes" id="UP000315496"/>
    </source>
</evidence>